<accession>A0AAN9R1Y3</accession>
<reference evidence="1 2" key="1">
    <citation type="submission" date="2024-01" db="EMBL/GenBank/DDBJ databases">
        <title>The genomes of 5 underutilized Papilionoideae crops provide insights into root nodulation and disease resistanc.</title>
        <authorList>
            <person name="Jiang F."/>
        </authorList>
    </citation>
    <scope>NUCLEOTIDE SEQUENCE [LARGE SCALE GENOMIC DNA]</scope>
    <source>
        <strain evidence="1">JINMINGXINNONG_FW02</strain>
        <tissue evidence="1">Leaves</tissue>
    </source>
</reference>
<protein>
    <submittedName>
        <fullName evidence="1">Uncharacterized protein</fullName>
    </submittedName>
</protein>
<evidence type="ECO:0000313" key="2">
    <source>
        <dbReference type="Proteomes" id="UP001374584"/>
    </source>
</evidence>
<dbReference type="EMBL" id="JAYMYR010000006">
    <property type="protein sequence ID" value="KAK7355249.1"/>
    <property type="molecule type" value="Genomic_DNA"/>
</dbReference>
<evidence type="ECO:0000313" key="1">
    <source>
        <dbReference type="EMBL" id="KAK7355249.1"/>
    </source>
</evidence>
<dbReference type="AlphaFoldDB" id="A0AAN9R1Y3"/>
<dbReference type="Proteomes" id="UP001374584">
    <property type="component" value="Unassembled WGS sequence"/>
</dbReference>
<sequence length="142" mass="15616">MVTTKFPGAEEYEYFNDVDPPVLKYPSHEVDLDEEDMDIPWSELILKEKIGTGGSLYELLHMPNVGSSLSERRQSPNLLVDDSYTVKVKVEHDLHAASIKPSHTIQLITNLQPSQREPGKIGSESLTVCVAGASGFIGSCLS</sequence>
<keyword evidence="2" id="KW-1185">Reference proteome</keyword>
<organism evidence="1 2">
    <name type="scientific">Phaseolus coccineus</name>
    <name type="common">Scarlet runner bean</name>
    <name type="synonym">Phaseolus multiflorus</name>
    <dbReference type="NCBI Taxonomy" id="3886"/>
    <lineage>
        <taxon>Eukaryota</taxon>
        <taxon>Viridiplantae</taxon>
        <taxon>Streptophyta</taxon>
        <taxon>Embryophyta</taxon>
        <taxon>Tracheophyta</taxon>
        <taxon>Spermatophyta</taxon>
        <taxon>Magnoliopsida</taxon>
        <taxon>eudicotyledons</taxon>
        <taxon>Gunneridae</taxon>
        <taxon>Pentapetalae</taxon>
        <taxon>rosids</taxon>
        <taxon>fabids</taxon>
        <taxon>Fabales</taxon>
        <taxon>Fabaceae</taxon>
        <taxon>Papilionoideae</taxon>
        <taxon>50 kb inversion clade</taxon>
        <taxon>NPAAA clade</taxon>
        <taxon>indigoferoid/millettioid clade</taxon>
        <taxon>Phaseoleae</taxon>
        <taxon>Phaseolus</taxon>
    </lineage>
</organism>
<comment type="caution">
    <text evidence="1">The sequence shown here is derived from an EMBL/GenBank/DDBJ whole genome shotgun (WGS) entry which is preliminary data.</text>
</comment>
<name>A0AAN9R1Y3_PHACN</name>
<proteinExistence type="predicted"/>
<gene>
    <name evidence="1" type="ORF">VNO80_14500</name>
</gene>